<evidence type="ECO:0000259" key="2">
    <source>
        <dbReference type="PROSITE" id="PS51698"/>
    </source>
</evidence>
<dbReference type="InterPro" id="IPR052085">
    <property type="entry name" value="WD-SAM-U-box"/>
</dbReference>
<reference evidence="3" key="1">
    <citation type="submission" date="2023-01" db="EMBL/GenBank/DDBJ databases">
        <title>Metagenome sequencing of chrysophaentin producing Chrysophaeum taylorii.</title>
        <authorList>
            <person name="Davison J."/>
            <person name="Bewley C."/>
        </authorList>
    </citation>
    <scope>NUCLEOTIDE SEQUENCE</scope>
    <source>
        <strain evidence="3">NIES-1699</strain>
    </source>
</reference>
<feature type="compositionally biased region" description="Acidic residues" evidence="1">
    <location>
        <begin position="437"/>
        <end position="446"/>
    </location>
</feature>
<dbReference type="Proteomes" id="UP001230188">
    <property type="component" value="Unassembled WGS sequence"/>
</dbReference>
<name>A0AAD7XP00_9STRA</name>
<dbReference type="PANTHER" id="PTHR46573">
    <property type="entry name" value="WD REPEAT, SAM AND U-BOX DOMAIN-CONTAINING PROTEIN 1"/>
    <property type="match status" value="1"/>
</dbReference>
<sequence length="543" mass="59051">MPRLLRIERCQQGASDASGESSAVGEAEAIRQALEALQEGGPLVGNEEVSSDAGPSVERARAFPWPDATEMARFEREHAASASNVVIVSRVPRVPLSLVSSLRASLREVARRAGRGGVEVCVPFDPGVAASKPLAFVTVERAEDARRVARIFDGASLGALAGRPLQRGASPRMAACVLSEYYVDEGESKSSVDETSEECEAASSTSAEGPADDVYFSGTLASLRGGLAGVLAGLERDLDRAICEGDARRAAKLEVRISRAYRAIVGGDPADDEAAASSSSSDATRPPRSRDGLSLVERALRARAADLDRALFPRQPRVAPRRRRRKPRRDDDDEARRASRLSVAQAALRSERLRAAALARALRLSAQRGVALVVEARERREAIATLSRRLDELNQHVRVVEDRADRAERRAERRPRRRRRDPHATRADLLLLDFDDDDDGDGVTDEEVTRTRALPPRPRPAAADDATPPAPHELTCPITLALMSDPVVCADGHTYERSAILRWLETQGRSPQTNVRLASRAVVPNRALKALIDKYKHDHDHAA</sequence>
<dbReference type="CDD" id="cd16655">
    <property type="entry name" value="RING-Ubox_WDSUB1-like"/>
    <property type="match status" value="1"/>
</dbReference>
<feature type="region of interest" description="Disordered" evidence="1">
    <location>
        <begin position="437"/>
        <end position="471"/>
    </location>
</feature>
<protein>
    <recommendedName>
        <fullName evidence="2">U-box domain-containing protein</fullName>
    </recommendedName>
</protein>
<comment type="caution">
    <text evidence="3">The sequence shown here is derived from an EMBL/GenBank/DDBJ whole genome shotgun (WGS) entry which is preliminary data.</text>
</comment>
<dbReference type="EMBL" id="JAQMWT010000236">
    <property type="protein sequence ID" value="KAJ8607074.1"/>
    <property type="molecule type" value="Genomic_DNA"/>
</dbReference>
<feature type="region of interest" description="Disordered" evidence="1">
    <location>
        <begin position="403"/>
        <end position="422"/>
    </location>
</feature>
<feature type="domain" description="U-box" evidence="2">
    <location>
        <begin position="469"/>
        <end position="542"/>
    </location>
</feature>
<feature type="compositionally biased region" description="Low complexity" evidence="1">
    <location>
        <begin position="275"/>
        <end position="286"/>
    </location>
</feature>
<dbReference type="InterPro" id="IPR013083">
    <property type="entry name" value="Znf_RING/FYVE/PHD"/>
</dbReference>
<dbReference type="PANTHER" id="PTHR46573:SF1">
    <property type="entry name" value="WD REPEAT, SAM AND U-BOX DOMAIN-CONTAINING PROTEIN 1"/>
    <property type="match status" value="1"/>
</dbReference>
<evidence type="ECO:0000256" key="1">
    <source>
        <dbReference type="SAM" id="MobiDB-lite"/>
    </source>
</evidence>
<feature type="region of interest" description="Disordered" evidence="1">
    <location>
        <begin position="311"/>
        <end position="339"/>
    </location>
</feature>
<organism evidence="3 4">
    <name type="scientific">Chrysophaeum taylorii</name>
    <dbReference type="NCBI Taxonomy" id="2483200"/>
    <lineage>
        <taxon>Eukaryota</taxon>
        <taxon>Sar</taxon>
        <taxon>Stramenopiles</taxon>
        <taxon>Ochrophyta</taxon>
        <taxon>Pelagophyceae</taxon>
        <taxon>Pelagomonadales</taxon>
        <taxon>Pelagomonadaceae</taxon>
        <taxon>Chrysophaeum</taxon>
    </lineage>
</organism>
<dbReference type="SMART" id="SM00504">
    <property type="entry name" value="Ubox"/>
    <property type="match status" value="1"/>
</dbReference>
<feature type="region of interest" description="Disordered" evidence="1">
    <location>
        <begin position="187"/>
        <end position="209"/>
    </location>
</feature>
<dbReference type="InterPro" id="IPR003613">
    <property type="entry name" value="Ubox_domain"/>
</dbReference>
<dbReference type="GO" id="GO:0016567">
    <property type="term" value="P:protein ubiquitination"/>
    <property type="evidence" value="ECO:0007669"/>
    <property type="project" value="InterPro"/>
</dbReference>
<dbReference type="SUPFAM" id="SSF57850">
    <property type="entry name" value="RING/U-box"/>
    <property type="match status" value="1"/>
</dbReference>
<gene>
    <name evidence="3" type="ORF">CTAYLR_009901</name>
</gene>
<dbReference type="Pfam" id="PF04564">
    <property type="entry name" value="U-box"/>
    <property type="match status" value="1"/>
</dbReference>
<feature type="region of interest" description="Disordered" evidence="1">
    <location>
        <begin position="269"/>
        <end position="293"/>
    </location>
</feature>
<keyword evidence="4" id="KW-1185">Reference proteome</keyword>
<evidence type="ECO:0000313" key="3">
    <source>
        <dbReference type="EMBL" id="KAJ8607074.1"/>
    </source>
</evidence>
<accession>A0AAD7XP00</accession>
<dbReference type="AlphaFoldDB" id="A0AAD7XP00"/>
<evidence type="ECO:0000313" key="4">
    <source>
        <dbReference type="Proteomes" id="UP001230188"/>
    </source>
</evidence>
<feature type="compositionally biased region" description="Basic and acidic residues" evidence="1">
    <location>
        <begin position="328"/>
        <end position="337"/>
    </location>
</feature>
<feature type="compositionally biased region" description="Basic residues" evidence="1">
    <location>
        <begin position="412"/>
        <end position="421"/>
    </location>
</feature>
<dbReference type="Gene3D" id="3.30.40.10">
    <property type="entry name" value="Zinc/RING finger domain, C3HC4 (zinc finger)"/>
    <property type="match status" value="1"/>
</dbReference>
<proteinExistence type="predicted"/>
<dbReference type="PROSITE" id="PS51698">
    <property type="entry name" value="U_BOX"/>
    <property type="match status" value="1"/>
</dbReference>
<dbReference type="GO" id="GO:0004842">
    <property type="term" value="F:ubiquitin-protein transferase activity"/>
    <property type="evidence" value="ECO:0007669"/>
    <property type="project" value="InterPro"/>
</dbReference>